<keyword evidence="6" id="KW-1185">Reference proteome</keyword>
<proteinExistence type="predicted"/>
<keyword evidence="1" id="KW-0805">Transcription regulation</keyword>
<dbReference type="PANTHER" id="PTHR46796:SF13">
    <property type="entry name" value="HTH-TYPE TRANSCRIPTIONAL ACTIVATOR RHAS"/>
    <property type="match status" value="1"/>
</dbReference>
<reference evidence="5 6" key="1">
    <citation type="submission" date="2019-08" db="EMBL/GenBank/DDBJ databases">
        <authorList>
            <person name="Dong K."/>
        </authorList>
    </citation>
    <scope>NUCLEOTIDE SEQUENCE [LARGE SCALE GENOMIC DNA]</scope>
    <source>
        <strain evidence="5 6">JCM14558</strain>
    </source>
</reference>
<organism evidence="5 6">
    <name type="scientific">Microbacterium hatanonis</name>
    <dbReference type="NCBI Taxonomy" id="404366"/>
    <lineage>
        <taxon>Bacteria</taxon>
        <taxon>Bacillati</taxon>
        <taxon>Actinomycetota</taxon>
        <taxon>Actinomycetes</taxon>
        <taxon>Micrococcales</taxon>
        <taxon>Microbacteriaceae</taxon>
        <taxon>Microbacterium</taxon>
    </lineage>
</organism>
<dbReference type="EMBL" id="VRSV01000001">
    <property type="protein sequence ID" value="TXK12482.1"/>
    <property type="molecule type" value="Genomic_DNA"/>
</dbReference>
<feature type="domain" description="HTH araC/xylS-type" evidence="4">
    <location>
        <begin position="221"/>
        <end position="318"/>
    </location>
</feature>
<gene>
    <name evidence="5" type="ORF">FVP77_03120</name>
</gene>
<sequence length="325" mass="34095">MAEVNSPCTGESPALTRCRRNTSRTSVVASRVTFDPATLESVLSSLDVQLGETRQRSLPAGGRLGVDRGVLTLVYVVAGEVTGDASSETACAVDVAAGAASLCATRTLLAGDAFLSFGRCAASLTSTSGARLMTAEVHVTSPNAVRPLPGVIFVTGFARLEPAAAALAAQLGPGDGDATRTGDPMICRLMVTTVLLSVIRAWADRDSASRLPLTTGDDYLDRVAAAVRDEPGRLWTVDALATIGAMSRTVLTERFRAAFGRSPASYVTEVRMRRAQEMLQSGRSVSETSRAMGYASDEGFSRAFRRHVGVVPSSWRAGHRGGVAV</sequence>
<dbReference type="Proteomes" id="UP000321034">
    <property type="component" value="Unassembled WGS sequence"/>
</dbReference>
<dbReference type="PANTHER" id="PTHR46796">
    <property type="entry name" value="HTH-TYPE TRANSCRIPTIONAL ACTIVATOR RHAS-RELATED"/>
    <property type="match status" value="1"/>
</dbReference>
<dbReference type="InterPro" id="IPR018060">
    <property type="entry name" value="HTH_AraC"/>
</dbReference>
<dbReference type="Pfam" id="PF12833">
    <property type="entry name" value="HTH_18"/>
    <property type="match status" value="1"/>
</dbReference>
<dbReference type="GO" id="GO:0043565">
    <property type="term" value="F:sequence-specific DNA binding"/>
    <property type="evidence" value="ECO:0007669"/>
    <property type="project" value="InterPro"/>
</dbReference>
<name>A0A5C8I0J5_9MICO</name>
<keyword evidence="2" id="KW-0238">DNA-binding</keyword>
<accession>A0A5C8I0J5</accession>
<evidence type="ECO:0000256" key="3">
    <source>
        <dbReference type="ARBA" id="ARBA00023163"/>
    </source>
</evidence>
<dbReference type="SMART" id="SM00342">
    <property type="entry name" value="HTH_ARAC"/>
    <property type="match status" value="1"/>
</dbReference>
<evidence type="ECO:0000256" key="2">
    <source>
        <dbReference type="ARBA" id="ARBA00023125"/>
    </source>
</evidence>
<evidence type="ECO:0000313" key="6">
    <source>
        <dbReference type="Proteomes" id="UP000321034"/>
    </source>
</evidence>
<comment type="caution">
    <text evidence="5">The sequence shown here is derived from an EMBL/GenBank/DDBJ whole genome shotgun (WGS) entry which is preliminary data.</text>
</comment>
<dbReference type="AlphaFoldDB" id="A0A5C8I0J5"/>
<dbReference type="OrthoDB" id="9801123at2"/>
<keyword evidence="3" id="KW-0804">Transcription</keyword>
<dbReference type="SUPFAM" id="SSF46689">
    <property type="entry name" value="Homeodomain-like"/>
    <property type="match status" value="1"/>
</dbReference>
<dbReference type="PROSITE" id="PS01124">
    <property type="entry name" value="HTH_ARAC_FAMILY_2"/>
    <property type="match status" value="1"/>
</dbReference>
<protein>
    <submittedName>
        <fullName evidence="5">Helix-turn-helix transcriptional regulator</fullName>
    </submittedName>
</protein>
<dbReference type="Gene3D" id="1.10.10.60">
    <property type="entry name" value="Homeodomain-like"/>
    <property type="match status" value="1"/>
</dbReference>
<evidence type="ECO:0000313" key="5">
    <source>
        <dbReference type="EMBL" id="TXK12482.1"/>
    </source>
</evidence>
<dbReference type="GO" id="GO:0003700">
    <property type="term" value="F:DNA-binding transcription factor activity"/>
    <property type="evidence" value="ECO:0007669"/>
    <property type="project" value="InterPro"/>
</dbReference>
<evidence type="ECO:0000259" key="4">
    <source>
        <dbReference type="PROSITE" id="PS01124"/>
    </source>
</evidence>
<dbReference type="InterPro" id="IPR009057">
    <property type="entry name" value="Homeodomain-like_sf"/>
</dbReference>
<dbReference type="InterPro" id="IPR050204">
    <property type="entry name" value="AraC_XylS_family_regulators"/>
</dbReference>
<evidence type="ECO:0000256" key="1">
    <source>
        <dbReference type="ARBA" id="ARBA00023015"/>
    </source>
</evidence>